<dbReference type="Gene3D" id="1.10.760.10">
    <property type="entry name" value="Cytochrome c-like domain"/>
    <property type="match status" value="1"/>
</dbReference>
<organism evidence="6 7">
    <name type="scientific">Negadavirga shengliensis</name>
    <dbReference type="NCBI Taxonomy" id="1389218"/>
    <lineage>
        <taxon>Bacteria</taxon>
        <taxon>Pseudomonadati</taxon>
        <taxon>Bacteroidota</taxon>
        <taxon>Cytophagia</taxon>
        <taxon>Cytophagales</taxon>
        <taxon>Cyclobacteriaceae</taxon>
        <taxon>Negadavirga</taxon>
    </lineage>
</organism>
<dbReference type="InterPro" id="IPR036909">
    <property type="entry name" value="Cyt_c-like_dom_sf"/>
</dbReference>
<protein>
    <submittedName>
        <fullName evidence="6">PQQ-dependent sugar dehydrogenase</fullName>
    </submittedName>
</protein>
<reference evidence="7" key="1">
    <citation type="journal article" date="2019" name="Int. J. Syst. Evol. Microbiol.">
        <title>The Global Catalogue of Microorganisms (GCM) 10K type strain sequencing project: providing services to taxonomists for standard genome sequencing and annotation.</title>
        <authorList>
            <consortium name="The Broad Institute Genomics Platform"/>
            <consortium name="The Broad Institute Genome Sequencing Center for Infectious Disease"/>
            <person name="Wu L."/>
            <person name="Ma J."/>
        </authorList>
    </citation>
    <scope>NUCLEOTIDE SEQUENCE [LARGE SCALE GENOMIC DNA]</scope>
    <source>
        <strain evidence="7">CGMCC 4.7466</strain>
    </source>
</reference>
<evidence type="ECO:0000259" key="5">
    <source>
        <dbReference type="PROSITE" id="PS51007"/>
    </source>
</evidence>
<evidence type="ECO:0000313" key="7">
    <source>
        <dbReference type="Proteomes" id="UP001595818"/>
    </source>
</evidence>
<accession>A0ABV9T0N7</accession>
<proteinExistence type="predicted"/>
<dbReference type="SUPFAM" id="SSF50952">
    <property type="entry name" value="Soluble quinoprotein glucose dehydrogenase"/>
    <property type="match status" value="1"/>
</dbReference>
<name>A0ABV9T0N7_9BACT</name>
<feature type="domain" description="Cytochrome c" evidence="5">
    <location>
        <begin position="36"/>
        <end position="127"/>
    </location>
</feature>
<dbReference type="Pfam" id="PF00034">
    <property type="entry name" value="Cytochrom_C"/>
    <property type="match status" value="1"/>
</dbReference>
<dbReference type="InterPro" id="IPR009056">
    <property type="entry name" value="Cyt_c-like_dom"/>
</dbReference>
<keyword evidence="1 4" id="KW-0349">Heme</keyword>
<dbReference type="InterPro" id="IPR011041">
    <property type="entry name" value="Quinoprot_gluc/sorb_DH_b-prop"/>
</dbReference>
<keyword evidence="7" id="KW-1185">Reference proteome</keyword>
<keyword evidence="2 4" id="KW-0479">Metal-binding</keyword>
<evidence type="ECO:0000256" key="4">
    <source>
        <dbReference type="PROSITE-ProRule" id="PRU00433"/>
    </source>
</evidence>
<dbReference type="RefSeq" id="WP_377064426.1">
    <property type="nucleotide sequence ID" value="NZ_JBHSJJ010000005.1"/>
</dbReference>
<dbReference type="PANTHER" id="PTHR19328">
    <property type="entry name" value="HEDGEHOG-INTERACTING PROTEIN"/>
    <property type="match status" value="1"/>
</dbReference>
<sequence length="568" mass="64127">MKFNLNHFFRVFILSLCLSCDSSEKSIENRIPMDAATVSDGQTIFENNCSTCHNFNQDGIGPHLGGLTREEPLEWIRDFIKNPTAVIQSGDERAANLFAKFNTYMPSFDHLPAEEIDAIIAYMHQHEAPAEKTKTRSDSIVNPIPEPIPLSELVVELEWIATIPPSSEEMPRTRIAKLDFHPGTKDLFIMDLRGKMYRIAGDKTEEYMDMEKLMPDFINQPGLATGFGSFAFHPEFSENGLLYTTHTESPGSGKADFTFGDSIRNTLQWVVLEWQTDNANGIPFKGKSRELFRIDMVTGIHGMQEITFNPLASPGEEDYGLLYIGIGDGGSVGAGHAWVPHGPTQPWGCIFRIDPSGNNSRNRKYGIPKSNPFVNNGKGWLEEIYAHGFRNAHRITWTKNGECLATNIGQMQIESLYMVKPGDDYGWPVREGTFVIDPEIDINQVFPLPEDDEKYGYTYPVAMYDHDEGNAISGGYEYWGTHVPALEGKYLFGDIVQGRLFYIHTAELQRGSHAPIYEWRISFEGKVQSLVELCGSKRVDLRFGRDHEGELYLFTKPDGKVYKMKNTL</sequence>
<evidence type="ECO:0000256" key="2">
    <source>
        <dbReference type="ARBA" id="ARBA00022723"/>
    </source>
</evidence>
<dbReference type="Proteomes" id="UP001595818">
    <property type="component" value="Unassembled WGS sequence"/>
</dbReference>
<dbReference type="PROSITE" id="PS51007">
    <property type="entry name" value="CYTC"/>
    <property type="match status" value="1"/>
</dbReference>
<dbReference type="SUPFAM" id="SSF46626">
    <property type="entry name" value="Cytochrome c"/>
    <property type="match status" value="1"/>
</dbReference>
<comment type="caution">
    <text evidence="6">The sequence shown here is derived from an EMBL/GenBank/DDBJ whole genome shotgun (WGS) entry which is preliminary data.</text>
</comment>
<dbReference type="EMBL" id="JBHSJJ010000005">
    <property type="protein sequence ID" value="MFC4872219.1"/>
    <property type="molecule type" value="Genomic_DNA"/>
</dbReference>
<keyword evidence="3 4" id="KW-0408">Iron</keyword>
<evidence type="ECO:0000256" key="3">
    <source>
        <dbReference type="ARBA" id="ARBA00023004"/>
    </source>
</evidence>
<gene>
    <name evidence="6" type="ORF">ACFPFU_11000</name>
</gene>
<dbReference type="InterPro" id="IPR012938">
    <property type="entry name" value="Glc/Sorbosone_DH"/>
</dbReference>
<dbReference type="InterPro" id="IPR011042">
    <property type="entry name" value="6-blade_b-propeller_TolB-like"/>
</dbReference>
<dbReference type="PANTHER" id="PTHR19328:SF13">
    <property type="entry name" value="HIPL1 PROTEIN"/>
    <property type="match status" value="1"/>
</dbReference>
<evidence type="ECO:0000313" key="6">
    <source>
        <dbReference type="EMBL" id="MFC4872219.1"/>
    </source>
</evidence>
<dbReference type="Pfam" id="PF07995">
    <property type="entry name" value="GSDH"/>
    <property type="match status" value="1"/>
</dbReference>
<dbReference type="Gene3D" id="2.120.10.30">
    <property type="entry name" value="TolB, C-terminal domain"/>
    <property type="match status" value="1"/>
</dbReference>
<evidence type="ECO:0000256" key="1">
    <source>
        <dbReference type="ARBA" id="ARBA00022617"/>
    </source>
</evidence>